<evidence type="ECO:0000256" key="1">
    <source>
        <dbReference type="ARBA" id="ARBA00004123"/>
    </source>
</evidence>
<feature type="region of interest" description="Disordered" evidence="3">
    <location>
        <begin position="711"/>
        <end position="730"/>
    </location>
</feature>
<dbReference type="RefSeq" id="XP_002430113.1">
    <property type="nucleotide sequence ID" value="XM_002430068.1"/>
</dbReference>
<evidence type="ECO:0000313" key="5">
    <source>
        <dbReference type="EMBL" id="EEB17375.1"/>
    </source>
</evidence>
<organism>
    <name type="scientific">Pediculus humanus subsp. corporis</name>
    <name type="common">Body louse</name>
    <dbReference type="NCBI Taxonomy" id="121224"/>
    <lineage>
        <taxon>Eukaryota</taxon>
        <taxon>Metazoa</taxon>
        <taxon>Ecdysozoa</taxon>
        <taxon>Arthropoda</taxon>
        <taxon>Hexapoda</taxon>
        <taxon>Insecta</taxon>
        <taxon>Pterygota</taxon>
        <taxon>Neoptera</taxon>
        <taxon>Paraneoptera</taxon>
        <taxon>Psocodea</taxon>
        <taxon>Troctomorpha</taxon>
        <taxon>Phthiraptera</taxon>
        <taxon>Anoplura</taxon>
        <taxon>Pediculidae</taxon>
        <taxon>Pediculus</taxon>
    </lineage>
</organism>
<dbReference type="KEGG" id="phu:Phum_PHUM463230"/>
<reference evidence="5" key="1">
    <citation type="submission" date="2007-04" db="EMBL/GenBank/DDBJ databases">
        <title>Annotation of Pediculus humanus corporis strain USDA.</title>
        <authorList>
            <person name="Kirkness E."/>
            <person name="Hannick L."/>
            <person name="Hass B."/>
            <person name="Bruggner R."/>
            <person name="Lawson D."/>
            <person name="Bidwell S."/>
            <person name="Joardar V."/>
            <person name="Caler E."/>
            <person name="Walenz B."/>
            <person name="Inman J."/>
            <person name="Schobel S."/>
            <person name="Galinsky K."/>
            <person name="Amedeo P."/>
            <person name="Strausberg R."/>
        </authorList>
    </citation>
    <scope>NUCLEOTIDE SEQUENCE</scope>
    <source>
        <strain evidence="5">USDA</strain>
    </source>
</reference>
<dbReference type="InterPro" id="IPR036142">
    <property type="entry name" value="ENT_dom-like_sf"/>
</dbReference>
<feature type="region of interest" description="Disordered" evidence="3">
    <location>
        <begin position="464"/>
        <end position="495"/>
    </location>
</feature>
<dbReference type="Pfam" id="PF03735">
    <property type="entry name" value="ENT"/>
    <property type="match status" value="1"/>
</dbReference>
<dbReference type="SUPFAM" id="SSF158639">
    <property type="entry name" value="ENT-like"/>
    <property type="match status" value="1"/>
</dbReference>
<dbReference type="PANTHER" id="PTHR16500:SF3">
    <property type="entry name" value="BRCA2-INTERACTING TRANSCRIPTIONAL REPRESSOR EMSY"/>
    <property type="match status" value="1"/>
</dbReference>
<feature type="compositionally biased region" description="Low complexity" evidence="3">
    <location>
        <begin position="467"/>
        <end position="487"/>
    </location>
</feature>
<proteinExistence type="predicted"/>
<dbReference type="CTD" id="8238557"/>
<protein>
    <submittedName>
        <fullName evidence="5 6">Protein EMSY, putative</fullName>
    </submittedName>
</protein>
<dbReference type="eggNOG" id="KOG4675">
    <property type="taxonomic scope" value="Eukaryota"/>
</dbReference>
<feature type="region of interest" description="Disordered" evidence="3">
    <location>
        <begin position="211"/>
        <end position="241"/>
    </location>
</feature>
<dbReference type="OrthoDB" id="10035579at2759"/>
<dbReference type="AlphaFoldDB" id="E0VVG9"/>
<evidence type="ECO:0000256" key="2">
    <source>
        <dbReference type="ARBA" id="ARBA00023242"/>
    </source>
</evidence>
<reference evidence="5" key="2">
    <citation type="submission" date="2007-04" db="EMBL/GenBank/DDBJ databases">
        <title>The genome of the human body louse.</title>
        <authorList>
            <consortium name="The Human Body Louse Genome Consortium"/>
            <person name="Kirkness E."/>
            <person name="Walenz B."/>
            <person name="Hass B."/>
            <person name="Bruggner R."/>
            <person name="Strausberg R."/>
        </authorList>
    </citation>
    <scope>NUCLEOTIDE SEQUENCE</scope>
    <source>
        <strain evidence="5">USDA</strain>
    </source>
</reference>
<dbReference type="VEuPathDB" id="VectorBase:PHUM463230"/>
<evidence type="ECO:0000259" key="4">
    <source>
        <dbReference type="PROSITE" id="PS51138"/>
    </source>
</evidence>
<evidence type="ECO:0000313" key="7">
    <source>
        <dbReference type="Proteomes" id="UP000009046"/>
    </source>
</evidence>
<evidence type="ECO:0000256" key="3">
    <source>
        <dbReference type="SAM" id="MobiDB-lite"/>
    </source>
</evidence>
<dbReference type="EnsemblMetazoa" id="PHUM463230-RA">
    <property type="protein sequence ID" value="PHUM463230-PA"/>
    <property type="gene ID" value="PHUM463230"/>
</dbReference>
<feature type="region of interest" description="Disordered" evidence="3">
    <location>
        <begin position="765"/>
        <end position="814"/>
    </location>
</feature>
<sequence length="814" mass="87737">MWPTLVDMSENECKRALRSLELETYSNVVAVLRAQGSFGPEKKKLLHEMATALNIPIERHKAEIRKAVNDEKLNTIAELLFGPHTAIEWAIEGRRSVPLLPREPPKTVYSIVGDEVACHLVSENSKLVPPSETANKANELLKTLIYDYYVLFTKEYPLLQEPSSPEPAKTQSSAMSPSGVLVLPCGTAIQMKRELEEEEYLRKKRKSSLSSEINSKTSISPASPPSSSKTLSVPIKTVPSSSKPTVLYSQAVPQPTNVITAEPSKIRPKSITSASIPKPRSSAIVVSNQGSNISSQIIQLKSTKPNSSSSVVHLKSALQTTKHTVPIQTISAMQVKTQNPQSKILVQQKTLPRTLSKTVQPKTVNNPQTKSIHTAKTGQVGVVVQQKPTKGVMTNVQVKTPPGFTNIPLHLRTSAKSQGLQIKHDTAGMKMLAMSGGTKILPKPSQPVYMVSTSSSALSMVTRTIPTSTSSRNLGSSSSGATSVKPSQSNVFTPNKPVQTVHLMAQPQTTRRQQNVVLFQKGSTPKNLPVAQTGKEIVSKIVMPKASQVALTSVTKPVTTLSNNNITQSVSGIPVGQSQSGNVILLDLSNQESISKNAAIAELLQASGLLGDSLTVLDKSKNVNSGEEVEIVNASESQILEIEEKDLKQQEVTTRENSGSFSVSTLSIEAVEMLNRSDTPETRALLSQAGIQISDEIGDSEEEEVLGVKMDDTDFEEESSTSESDTIGSTSGVMAVSASLTNNRPKTMDIFSTALASADINLDNFMEEEDEPEQSFNETPGSPKSEETIIAPPSDANEQSFDLGEVTTESNENP</sequence>
<keyword evidence="2" id="KW-0539">Nucleus</keyword>
<dbReference type="EMBL" id="DS235811">
    <property type="protein sequence ID" value="EEB17375.1"/>
    <property type="molecule type" value="Genomic_DNA"/>
</dbReference>
<reference evidence="6" key="3">
    <citation type="submission" date="2020-05" db="UniProtKB">
        <authorList>
            <consortium name="EnsemblMetazoa"/>
        </authorList>
    </citation>
    <scope>IDENTIFICATION</scope>
    <source>
        <strain evidence="6">USDA</strain>
    </source>
</reference>
<dbReference type="GO" id="GO:0006355">
    <property type="term" value="P:regulation of DNA-templated transcription"/>
    <property type="evidence" value="ECO:0007669"/>
    <property type="project" value="InterPro"/>
</dbReference>
<feature type="domain" description="ENT" evidence="4">
    <location>
        <begin position="13"/>
        <end position="97"/>
    </location>
</feature>
<dbReference type="InterPro" id="IPR005491">
    <property type="entry name" value="ENT_dom"/>
</dbReference>
<dbReference type="Proteomes" id="UP000009046">
    <property type="component" value="Unassembled WGS sequence"/>
</dbReference>
<evidence type="ECO:0000313" key="6">
    <source>
        <dbReference type="EnsemblMetazoa" id="PHUM463230-PA"/>
    </source>
</evidence>
<dbReference type="OMA" id="MSENECK"/>
<dbReference type="SMART" id="SM01191">
    <property type="entry name" value="ENT"/>
    <property type="match status" value="1"/>
</dbReference>
<dbReference type="GeneID" id="8238557"/>
<dbReference type="InParanoid" id="E0VVG9"/>
<dbReference type="InterPro" id="IPR033482">
    <property type="entry name" value="EMSY"/>
</dbReference>
<dbReference type="PROSITE" id="PS51138">
    <property type="entry name" value="ENT"/>
    <property type="match status" value="1"/>
</dbReference>
<accession>E0VVG9</accession>
<gene>
    <name evidence="6" type="primary">8238557</name>
    <name evidence="5" type="ORF">Phum_PHUM463230</name>
</gene>
<comment type="subcellular location">
    <subcellularLocation>
        <location evidence="1">Nucleus</location>
    </subcellularLocation>
</comment>
<dbReference type="Gene3D" id="1.10.1240.40">
    <property type="entry name" value="ENT domain"/>
    <property type="match status" value="1"/>
</dbReference>
<dbReference type="HOGENOM" id="CLU_346938_0_0_1"/>
<feature type="compositionally biased region" description="Low complexity" evidence="3">
    <location>
        <begin position="211"/>
        <end position="234"/>
    </location>
</feature>
<dbReference type="GO" id="GO:0005654">
    <property type="term" value="C:nucleoplasm"/>
    <property type="evidence" value="ECO:0007669"/>
    <property type="project" value="TreeGrafter"/>
</dbReference>
<dbReference type="PANTHER" id="PTHR16500">
    <property type="entry name" value="BRCA2-INTERACTING TRANSCRIPTIONAL REPRESSOR EMSY"/>
    <property type="match status" value="1"/>
</dbReference>
<dbReference type="STRING" id="121224.E0VVG9"/>
<name>E0VVG9_PEDHC</name>
<keyword evidence="7" id="KW-1185">Reference proteome</keyword>
<dbReference type="EMBL" id="AAZO01005639">
    <property type="status" value="NOT_ANNOTATED_CDS"/>
    <property type="molecule type" value="Genomic_DNA"/>
</dbReference>
<feature type="compositionally biased region" description="Low complexity" evidence="3">
    <location>
        <begin position="721"/>
        <end position="730"/>
    </location>
</feature>